<organism evidence="2 3">
    <name type="scientific">Granulicella cerasi</name>
    <dbReference type="NCBI Taxonomy" id="741063"/>
    <lineage>
        <taxon>Bacteria</taxon>
        <taxon>Pseudomonadati</taxon>
        <taxon>Acidobacteriota</taxon>
        <taxon>Terriglobia</taxon>
        <taxon>Terriglobales</taxon>
        <taxon>Acidobacteriaceae</taxon>
        <taxon>Granulicella</taxon>
    </lineage>
</organism>
<dbReference type="EMBL" id="JBHSWI010000001">
    <property type="protein sequence ID" value="MFC6644229.1"/>
    <property type="molecule type" value="Genomic_DNA"/>
</dbReference>
<comment type="caution">
    <text evidence="2">The sequence shown here is derived from an EMBL/GenBank/DDBJ whole genome shotgun (WGS) entry which is preliminary data.</text>
</comment>
<protein>
    <submittedName>
        <fullName evidence="2">Uncharacterized protein</fullName>
    </submittedName>
</protein>
<accession>A0ABW1Z514</accession>
<sequence>MEGRLKLKTSATELELNAEAAQDDVDEARDTLETVLIQLRPEAGEVSNGQAPLTPKDEEKARLNIAQKELDLLKAKQQLLQTEVSLMRQTGQLSSWLRTAIH</sequence>
<proteinExistence type="predicted"/>
<dbReference type="RefSeq" id="WP_390233527.1">
    <property type="nucleotide sequence ID" value="NZ_JBHSWI010000001.1"/>
</dbReference>
<feature type="coiled-coil region" evidence="1">
    <location>
        <begin position="4"/>
        <end position="83"/>
    </location>
</feature>
<evidence type="ECO:0000256" key="1">
    <source>
        <dbReference type="SAM" id="Coils"/>
    </source>
</evidence>
<reference evidence="3" key="1">
    <citation type="journal article" date="2019" name="Int. J. Syst. Evol. Microbiol.">
        <title>The Global Catalogue of Microorganisms (GCM) 10K type strain sequencing project: providing services to taxonomists for standard genome sequencing and annotation.</title>
        <authorList>
            <consortium name="The Broad Institute Genomics Platform"/>
            <consortium name="The Broad Institute Genome Sequencing Center for Infectious Disease"/>
            <person name="Wu L."/>
            <person name="Ma J."/>
        </authorList>
    </citation>
    <scope>NUCLEOTIDE SEQUENCE [LARGE SCALE GENOMIC DNA]</scope>
    <source>
        <strain evidence="3">CGMCC 1.16026</strain>
    </source>
</reference>
<evidence type="ECO:0000313" key="3">
    <source>
        <dbReference type="Proteomes" id="UP001596391"/>
    </source>
</evidence>
<evidence type="ECO:0000313" key="2">
    <source>
        <dbReference type="EMBL" id="MFC6644229.1"/>
    </source>
</evidence>
<keyword evidence="1" id="KW-0175">Coiled coil</keyword>
<dbReference type="Proteomes" id="UP001596391">
    <property type="component" value="Unassembled WGS sequence"/>
</dbReference>
<gene>
    <name evidence="2" type="ORF">ACFQBQ_01195</name>
</gene>
<name>A0ABW1Z514_9BACT</name>
<keyword evidence="3" id="KW-1185">Reference proteome</keyword>